<keyword evidence="2" id="KW-1185">Reference proteome</keyword>
<feature type="non-terminal residue" evidence="1">
    <location>
        <position position="1"/>
    </location>
</feature>
<dbReference type="Proteomes" id="UP000265618">
    <property type="component" value="Unassembled WGS sequence"/>
</dbReference>
<organism evidence="1 2">
    <name type="scientific">Kipferlia bialata</name>
    <dbReference type="NCBI Taxonomy" id="797122"/>
    <lineage>
        <taxon>Eukaryota</taxon>
        <taxon>Metamonada</taxon>
        <taxon>Carpediemonas-like organisms</taxon>
        <taxon>Kipferlia</taxon>
    </lineage>
</organism>
<reference evidence="1 2" key="1">
    <citation type="journal article" date="2018" name="PLoS ONE">
        <title>The draft genome of Kipferlia bialata reveals reductive genome evolution in fornicate parasites.</title>
        <authorList>
            <person name="Tanifuji G."/>
            <person name="Takabayashi S."/>
            <person name="Kume K."/>
            <person name="Takagi M."/>
            <person name="Nakayama T."/>
            <person name="Kamikawa R."/>
            <person name="Inagaki Y."/>
            <person name="Hashimoto T."/>
        </authorList>
    </citation>
    <scope>NUCLEOTIDE SEQUENCE [LARGE SCALE GENOMIC DNA]</scope>
    <source>
        <strain evidence="1">NY0173</strain>
    </source>
</reference>
<proteinExistence type="predicted"/>
<comment type="caution">
    <text evidence="1">The sequence shown here is derived from an EMBL/GenBank/DDBJ whole genome shotgun (WGS) entry which is preliminary data.</text>
</comment>
<gene>
    <name evidence="1" type="ORF">KIPB_006877</name>
</gene>
<sequence>MAPYLKYGSILREFNPLATK</sequence>
<dbReference type="EMBL" id="BDIP01001840">
    <property type="protein sequence ID" value="GIQ85240.1"/>
    <property type="molecule type" value="Genomic_DNA"/>
</dbReference>
<name>A0A9K3D0A1_9EUKA</name>
<protein>
    <submittedName>
        <fullName evidence="1">Uncharacterized protein</fullName>
    </submittedName>
</protein>
<evidence type="ECO:0000313" key="1">
    <source>
        <dbReference type="EMBL" id="GIQ85240.1"/>
    </source>
</evidence>
<accession>A0A9K3D0A1</accession>
<dbReference type="AlphaFoldDB" id="A0A9K3D0A1"/>
<evidence type="ECO:0000313" key="2">
    <source>
        <dbReference type="Proteomes" id="UP000265618"/>
    </source>
</evidence>